<dbReference type="SUPFAM" id="SSF54427">
    <property type="entry name" value="NTF2-like"/>
    <property type="match status" value="1"/>
</dbReference>
<dbReference type="RefSeq" id="WP_109925243.1">
    <property type="nucleotide sequence ID" value="NZ_QGNZ01000002.1"/>
</dbReference>
<dbReference type="Proteomes" id="UP000245379">
    <property type="component" value="Unassembled WGS sequence"/>
</dbReference>
<keyword evidence="3" id="KW-1185">Reference proteome</keyword>
<comment type="caution">
    <text evidence="2">The sequence shown here is derived from an EMBL/GenBank/DDBJ whole genome shotgun (WGS) entry which is preliminary data.</text>
</comment>
<evidence type="ECO:0000313" key="2">
    <source>
        <dbReference type="EMBL" id="PWS27535.1"/>
    </source>
</evidence>
<organism evidence="2 3">
    <name type="scientific">Pedobacter yonginense</name>
    <dbReference type="NCBI Taxonomy" id="651869"/>
    <lineage>
        <taxon>Bacteria</taxon>
        <taxon>Pseudomonadati</taxon>
        <taxon>Bacteroidota</taxon>
        <taxon>Sphingobacteriia</taxon>
        <taxon>Sphingobacteriales</taxon>
        <taxon>Sphingobacteriaceae</taxon>
        <taxon>Pedobacter</taxon>
    </lineage>
</organism>
<protein>
    <recommendedName>
        <fullName evidence="1">DUF4440 domain-containing protein</fullName>
    </recommendedName>
</protein>
<gene>
    <name evidence="2" type="ORF">DHW03_08025</name>
</gene>
<reference evidence="2 3" key="1">
    <citation type="submission" date="2018-05" db="EMBL/GenBank/DDBJ databases">
        <title>Pedobacter paludis sp. nov., isolated from wetland soil.</title>
        <authorList>
            <person name="Zhang Y."/>
            <person name="Wang G."/>
        </authorList>
    </citation>
    <scope>NUCLEOTIDE SEQUENCE [LARGE SCALE GENOMIC DNA]</scope>
    <source>
        <strain evidence="2 3">KCTC22721</strain>
    </source>
</reference>
<dbReference type="OrthoDB" id="1445948at2"/>
<name>A0A317EMB1_9SPHI</name>
<dbReference type="EMBL" id="QGNZ01000002">
    <property type="protein sequence ID" value="PWS27535.1"/>
    <property type="molecule type" value="Genomic_DNA"/>
</dbReference>
<sequence>MNKTINLKEQILELSLEKFRRKTFGQIDRVADLFDDGLEFTHLTGRMTSKSEWILQLRAKTFIYNKVKPQEHRVEVYGDMPVSVGKAWFTVNDGRIYKLIYTEVYTIKMGEWKLVPLYTRSYIKNERKWKEGN</sequence>
<dbReference type="InterPro" id="IPR032710">
    <property type="entry name" value="NTF2-like_dom_sf"/>
</dbReference>
<feature type="domain" description="DUF4440" evidence="1">
    <location>
        <begin position="25"/>
        <end position="114"/>
    </location>
</feature>
<proteinExistence type="predicted"/>
<dbReference type="Pfam" id="PF14534">
    <property type="entry name" value="DUF4440"/>
    <property type="match status" value="1"/>
</dbReference>
<accession>A0A317EMB1</accession>
<evidence type="ECO:0000259" key="1">
    <source>
        <dbReference type="Pfam" id="PF14534"/>
    </source>
</evidence>
<dbReference type="Gene3D" id="3.10.450.50">
    <property type="match status" value="1"/>
</dbReference>
<dbReference type="AlphaFoldDB" id="A0A317EMB1"/>
<dbReference type="InterPro" id="IPR027843">
    <property type="entry name" value="DUF4440"/>
</dbReference>
<evidence type="ECO:0000313" key="3">
    <source>
        <dbReference type="Proteomes" id="UP000245379"/>
    </source>
</evidence>